<keyword evidence="2" id="KW-1185">Reference proteome</keyword>
<dbReference type="AlphaFoldDB" id="A0A2H3JI75"/>
<gene>
    <name evidence="1" type="ORF">WOLCODRAFT_151626</name>
</gene>
<reference evidence="1 2" key="1">
    <citation type="journal article" date="2012" name="Science">
        <title>The Paleozoic origin of enzymatic lignin decomposition reconstructed from 31 fungal genomes.</title>
        <authorList>
            <person name="Floudas D."/>
            <person name="Binder M."/>
            <person name="Riley R."/>
            <person name="Barry K."/>
            <person name="Blanchette R.A."/>
            <person name="Henrissat B."/>
            <person name="Martinez A.T."/>
            <person name="Otillar R."/>
            <person name="Spatafora J.W."/>
            <person name="Yadav J.S."/>
            <person name="Aerts A."/>
            <person name="Benoit I."/>
            <person name="Boyd A."/>
            <person name="Carlson A."/>
            <person name="Copeland A."/>
            <person name="Coutinho P.M."/>
            <person name="de Vries R.P."/>
            <person name="Ferreira P."/>
            <person name="Findley K."/>
            <person name="Foster B."/>
            <person name="Gaskell J."/>
            <person name="Glotzer D."/>
            <person name="Gorecki P."/>
            <person name="Heitman J."/>
            <person name="Hesse C."/>
            <person name="Hori C."/>
            <person name="Igarashi K."/>
            <person name="Jurgens J.A."/>
            <person name="Kallen N."/>
            <person name="Kersten P."/>
            <person name="Kohler A."/>
            <person name="Kuees U."/>
            <person name="Kumar T.K.A."/>
            <person name="Kuo A."/>
            <person name="LaButti K."/>
            <person name="Larrondo L.F."/>
            <person name="Lindquist E."/>
            <person name="Ling A."/>
            <person name="Lombard V."/>
            <person name="Lucas S."/>
            <person name="Lundell T."/>
            <person name="Martin R."/>
            <person name="McLaughlin D.J."/>
            <person name="Morgenstern I."/>
            <person name="Morin E."/>
            <person name="Murat C."/>
            <person name="Nagy L.G."/>
            <person name="Nolan M."/>
            <person name="Ohm R.A."/>
            <person name="Patyshakuliyeva A."/>
            <person name="Rokas A."/>
            <person name="Ruiz-Duenas F.J."/>
            <person name="Sabat G."/>
            <person name="Salamov A."/>
            <person name="Samejima M."/>
            <person name="Schmutz J."/>
            <person name="Slot J.C."/>
            <person name="St John F."/>
            <person name="Stenlid J."/>
            <person name="Sun H."/>
            <person name="Sun S."/>
            <person name="Syed K."/>
            <person name="Tsang A."/>
            <person name="Wiebenga A."/>
            <person name="Young D."/>
            <person name="Pisabarro A."/>
            <person name="Eastwood D.C."/>
            <person name="Martin F."/>
            <person name="Cullen D."/>
            <person name="Grigoriev I.V."/>
            <person name="Hibbett D.S."/>
        </authorList>
    </citation>
    <scope>NUCLEOTIDE SEQUENCE [LARGE SCALE GENOMIC DNA]</scope>
    <source>
        <strain evidence="1 2">MD-104</strain>
    </source>
</reference>
<dbReference type="EMBL" id="KB468113">
    <property type="protein sequence ID" value="PCH41581.1"/>
    <property type="molecule type" value="Genomic_DNA"/>
</dbReference>
<accession>A0A2H3JI75</accession>
<evidence type="ECO:0000313" key="1">
    <source>
        <dbReference type="EMBL" id="PCH41581.1"/>
    </source>
</evidence>
<protein>
    <submittedName>
        <fullName evidence="1">Uncharacterized protein</fullName>
    </submittedName>
</protein>
<name>A0A2H3JI75_WOLCO</name>
<organism evidence="1 2">
    <name type="scientific">Wolfiporia cocos (strain MD-104)</name>
    <name type="common">Brown rot fungus</name>
    <dbReference type="NCBI Taxonomy" id="742152"/>
    <lineage>
        <taxon>Eukaryota</taxon>
        <taxon>Fungi</taxon>
        <taxon>Dikarya</taxon>
        <taxon>Basidiomycota</taxon>
        <taxon>Agaricomycotina</taxon>
        <taxon>Agaricomycetes</taxon>
        <taxon>Polyporales</taxon>
        <taxon>Phaeolaceae</taxon>
        <taxon>Wolfiporia</taxon>
    </lineage>
</organism>
<sequence length="87" mass="9307">MSSQLPTTPAMGDERCWRRPPSVLLARLQVAVWELEAASDDSALGFDPWTSATRHGWCVLGDSPLGGCFELAVGACFVAGTTLAQRL</sequence>
<dbReference type="Proteomes" id="UP000218811">
    <property type="component" value="Unassembled WGS sequence"/>
</dbReference>
<proteinExistence type="predicted"/>
<evidence type="ECO:0000313" key="2">
    <source>
        <dbReference type="Proteomes" id="UP000218811"/>
    </source>
</evidence>